<dbReference type="InterPro" id="IPR036736">
    <property type="entry name" value="ACP-like_sf"/>
</dbReference>
<evidence type="ECO:0000256" key="5">
    <source>
        <dbReference type="ARBA" id="ARBA00022832"/>
    </source>
</evidence>
<dbReference type="Gene3D" id="1.10.1200.10">
    <property type="entry name" value="ACP-like"/>
    <property type="match status" value="1"/>
</dbReference>
<dbReference type="GO" id="GO:0004312">
    <property type="term" value="F:fatty acid synthase activity"/>
    <property type="evidence" value="ECO:0007669"/>
    <property type="project" value="TreeGrafter"/>
</dbReference>
<reference evidence="8 9" key="1">
    <citation type="submission" date="2019-09" db="EMBL/GenBank/DDBJ databases">
        <title>Report of infection by Mycobacterium simiae a patient suffering from pulmonary tuberculosis.</title>
        <authorList>
            <person name="Mohanty P.S."/>
            <person name="Bansal A.K."/>
            <person name="Singh H."/>
            <person name="Sharma S."/>
            <person name="Patil S.A."/>
            <person name="Upadhaya P."/>
            <person name="Singh P.K."/>
            <person name="Kumar D."/>
            <person name="Kumar S."/>
            <person name="Singh R.K."/>
            <person name="Chaudhary B."/>
        </authorList>
    </citation>
    <scope>NUCLEOTIDE SEQUENCE [LARGE SCALE GENOMIC DNA]</scope>
    <source>
        <strain evidence="8 9">JAL-560-SIM</strain>
    </source>
</reference>
<dbReference type="SUPFAM" id="SSF47336">
    <property type="entry name" value="ACP-like"/>
    <property type="match status" value="1"/>
</dbReference>
<dbReference type="GO" id="GO:0006633">
    <property type="term" value="P:fatty acid biosynthetic process"/>
    <property type="evidence" value="ECO:0007669"/>
    <property type="project" value="TreeGrafter"/>
</dbReference>
<comment type="pathway">
    <text evidence="1">Lipid metabolism.</text>
</comment>
<evidence type="ECO:0000256" key="3">
    <source>
        <dbReference type="ARBA" id="ARBA00022553"/>
    </source>
</evidence>
<comment type="caution">
    <text evidence="8">The sequence shown here is derived from an EMBL/GenBank/DDBJ whole genome shotgun (WGS) entry which is preliminary data.</text>
</comment>
<name>A0A5B1AFN1_MYCSI</name>
<feature type="non-terminal residue" evidence="8">
    <location>
        <position position="1"/>
    </location>
</feature>
<evidence type="ECO:0000313" key="9">
    <source>
        <dbReference type="Proteomes" id="UP000324701"/>
    </source>
</evidence>
<dbReference type="InterPro" id="IPR020806">
    <property type="entry name" value="PKS_PP-bd"/>
</dbReference>
<feature type="domain" description="Carrier" evidence="7">
    <location>
        <begin position="17"/>
        <end position="81"/>
    </location>
</feature>
<dbReference type="PROSITE" id="PS50075">
    <property type="entry name" value="CARRIER"/>
    <property type="match status" value="1"/>
</dbReference>
<dbReference type="GO" id="GO:0031177">
    <property type="term" value="F:phosphopantetheine binding"/>
    <property type="evidence" value="ECO:0007669"/>
    <property type="project" value="InterPro"/>
</dbReference>
<keyword evidence="3" id="KW-0597">Phosphoprotein</keyword>
<organism evidence="8 9">
    <name type="scientific">Mycobacterium simiae</name>
    <name type="common">Mycobacterium habana</name>
    <dbReference type="NCBI Taxonomy" id="1784"/>
    <lineage>
        <taxon>Bacteria</taxon>
        <taxon>Bacillati</taxon>
        <taxon>Actinomycetota</taxon>
        <taxon>Actinomycetes</taxon>
        <taxon>Mycobacteriales</taxon>
        <taxon>Mycobacteriaceae</taxon>
        <taxon>Mycobacterium</taxon>
        <taxon>Mycobacterium simiae complex</taxon>
    </lineage>
</organism>
<dbReference type="PANTHER" id="PTHR43775:SF51">
    <property type="entry name" value="INACTIVE PHENOLPHTHIOCEROL SYNTHESIS POLYKETIDE SYNTHASE TYPE I PKS1-RELATED"/>
    <property type="match status" value="1"/>
</dbReference>
<protein>
    <recommendedName>
        <fullName evidence="7">Carrier domain-containing protein</fullName>
    </recommendedName>
</protein>
<dbReference type="InterPro" id="IPR009081">
    <property type="entry name" value="PP-bd_ACP"/>
</dbReference>
<feature type="non-terminal residue" evidence="8">
    <location>
        <position position="81"/>
    </location>
</feature>
<dbReference type="SMART" id="SM01294">
    <property type="entry name" value="PKS_PP_betabranch"/>
    <property type="match status" value="1"/>
</dbReference>
<keyword evidence="5" id="KW-0276">Fatty acid metabolism</keyword>
<dbReference type="Pfam" id="PF00550">
    <property type="entry name" value="PP-binding"/>
    <property type="match status" value="1"/>
</dbReference>
<keyword evidence="6" id="KW-0443">Lipid metabolism</keyword>
<evidence type="ECO:0000256" key="1">
    <source>
        <dbReference type="ARBA" id="ARBA00005189"/>
    </source>
</evidence>
<dbReference type="AlphaFoldDB" id="A0A5B1AFN1"/>
<proteinExistence type="predicted"/>
<evidence type="ECO:0000256" key="6">
    <source>
        <dbReference type="ARBA" id="ARBA00023098"/>
    </source>
</evidence>
<accession>A0A5B1AFN1</accession>
<dbReference type="InterPro" id="IPR006162">
    <property type="entry name" value="Ppantetheine_attach_site"/>
</dbReference>
<evidence type="ECO:0000313" key="8">
    <source>
        <dbReference type="EMBL" id="KAA1234682.1"/>
    </source>
</evidence>
<keyword evidence="9" id="KW-1185">Reference proteome</keyword>
<evidence type="ECO:0000256" key="2">
    <source>
        <dbReference type="ARBA" id="ARBA00022450"/>
    </source>
</evidence>
<keyword evidence="2" id="KW-0596">Phosphopantetheine</keyword>
<keyword evidence="4" id="KW-0808">Transferase</keyword>
<dbReference type="EMBL" id="VTZN01000662">
    <property type="protein sequence ID" value="KAA1234682.1"/>
    <property type="molecule type" value="Genomic_DNA"/>
</dbReference>
<gene>
    <name evidence="8" type="ORF">F0Q45_27295</name>
</gene>
<dbReference type="RefSeq" id="WP_149656737.1">
    <property type="nucleotide sequence ID" value="NZ_VTZN01000662.1"/>
</dbReference>
<evidence type="ECO:0000259" key="7">
    <source>
        <dbReference type="PROSITE" id="PS50075"/>
    </source>
</evidence>
<dbReference type="SMART" id="SM00823">
    <property type="entry name" value="PKS_PP"/>
    <property type="match status" value="1"/>
</dbReference>
<dbReference type="OrthoDB" id="4752654at2"/>
<sequence length="81" mass="8568">EGLAARLAGQTAEQQLHTLTTMVANAAAIVLAHPDPAALDADRPFKDLGIDSLTALELRNTLSRETGLKLPATLIFDHPTP</sequence>
<dbReference type="FunFam" id="1.10.1200.10:FF:000007">
    <property type="entry name" value="Probable polyketide synthase pks17"/>
    <property type="match status" value="1"/>
</dbReference>
<dbReference type="Proteomes" id="UP000324701">
    <property type="component" value="Unassembled WGS sequence"/>
</dbReference>
<evidence type="ECO:0000256" key="4">
    <source>
        <dbReference type="ARBA" id="ARBA00022679"/>
    </source>
</evidence>
<dbReference type="InterPro" id="IPR050091">
    <property type="entry name" value="PKS_NRPS_Biosynth_Enz"/>
</dbReference>
<dbReference type="PANTHER" id="PTHR43775">
    <property type="entry name" value="FATTY ACID SYNTHASE"/>
    <property type="match status" value="1"/>
</dbReference>
<dbReference type="PROSITE" id="PS00012">
    <property type="entry name" value="PHOSPHOPANTETHEINE"/>
    <property type="match status" value="1"/>
</dbReference>